<feature type="non-terminal residue" evidence="1">
    <location>
        <position position="1"/>
    </location>
</feature>
<evidence type="ECO:0000313" key="2">
    <source>
        <dbReference type="Proteomes" id="UP000278566"/>
    </source>
</evidence>
<comment type="caution">
    <text evidence="1">The sequence shown here is derived from an EMBL/GenBank/DDBJ whole genome shotgun (WGS) entry which is preliminary data.</text>
</comment>
<reference evidence="1 2" key="1">
    <citation type="submission" date="2018-11" db="EMBL/GenBank/DDBJ databases">
        <title>Changes in penicillin susceptibility of Streptococcus suis isolates by amino acid alterations in the penicillin-binding protein.</title>
        <authorList>
            <person name="Niemann L."/>
            <person name="Eichhorn I."/>
        </authorList>
    </citation>
    <scope>NUCLEOTIDE SEQUENCE [LARGE SCALE GENOMIC DNA]</scope>
    <source>
        <strain evidence="1 2">IMT40738</strain>
    </source>
</reference>
<gene>
    <name evidence="1" type="ORF">EI220_12695</name>
</gene>
<protein>
    <submittedName>
        <fullName evidence="1">Transposase</fullName>
    </submittedName>
</protein>
<proteinExistence type="predicted"/>
<dbReference type="EMBL" id="RRZO01000183">
    <property type="protein sequence ID" value="RRN47980.1"/>
    <property type="molecule type" value="Genomic_DNA"/>
</dbReference>
<sequence>SYTFKYLPGFGYLPNYTRTAITDQLHQTFGFRSDYQILSEKKMKKILQSSKSRKSTHF</sequence>
<accession>A0A3R8MWA1</accession>
<name>A0A3R8MWA1_STRSU</name>
<evidence type="ECO:0000313" key="1">
    <source>
        <dbReference type="EMBL" id="RRN47980.1"/>
    </source>
</evidence>
<organism evidence="1 2">
    <name type="scientific">Streptococcus suis</name>
    <dbReference type="NCBI Taxonomy" id="1307"/>
    <lineage>
        <taxon>Bacteria</taxon>
        <taxon>Bacillati</taxon>
        <taxon>Bacillota</taxon>
        <taxon>Bacilli</taxon>
        <taxon>Lactobacillales</taxon>
        <taxon>Streptococcaceae</taxon>
        <taxon>Streptococcus</taxon>
    </lineage>
</organism>
<dbReference type="Proteomes" id="UP000278566">
    <property type="component" value="Unassembled WGS sequence"/>
</dbReference>
<dbReference type="AlphaFoldDB" id="A0A3R8MWA1"/>